<evidence type="ECO:0000259" key="1">
    <source>
        <dbReference type="Pfam" id="PF06985"/>
    </source>
</evidence>
<dbReference type="PANTHER" id="PTHR24148">
    <property type="entry name" value="ANKYRIN REPEAT DOMAIN-CONTAINING PROTEIN 39 HOMOLOG-RELATED"/>
    <property type="match status" value="1"/>
</dbReference>
<dbReference type="Pfam" id="PF06985">
    <property type="entry name" value="HET"/>
    <property type="match status" value="1"/>
</dbReference>
<accession>A0A8E2E3I7</accession>
<dbReference type="InterPro" id="IPR052895">
    <property type="entry name" value="HetReg/Transcr_Mod"/>
</dbReference>
<feature type="domain" description="Heterokaryon incompatibility" evidence="1">
    <location>
        <begin position="62"/>
        <end position="225"/>
    </location>
</feature>
<evidence type="ECO:0000313" key="2">
    <source>
        <dbReference type="EMBL" id="OCK76675.1"/>
    </source>
</evidence>
<protein>
    <recommendedName>
        <fullName evidence="1">Heterokaryon incompatibility domain-containing protein</fullName>
    </recommendedName>
</protein>
<reference evidence="2 3" key="1">
    <citation type="journal article" date="2016" name="Nat. Commun.">
        <title>Ectomycorrhizal ecology is imprinted in the genome of the dominant symbiotic fungus Cenococcum geophilum.</title>
        <authorList>
            <consortium name="DOE Joint Genome Institute"/>
            <person name="Peter M."/>
            <person name="Kohler A."/>
            <person name="Ohm R.A."/>
            <person name="Kuo A."/>
            <person name="Krutzmann J."/>
            <person name="Morin E."/>
            <person name="Arend M."/>
            <person name="Barry K.W."/>
            <person name="Binder M."/>
            <person name="Choi C."/>
            <person name="Clum A."/>
            <person name="Copeland A."/>
            <person name="Grisel N."/>
            <person name="Haridas S."/>
            <person name="Kipfer T."/>
            <person name="LaButti K."/>
            <person name="Lindquist E."/>
            <person name="Lipzen A."/>
            <person name="Maire R."/>
            <person name="Meier B."/>
            <person name="Mihaltcheva S."/>
            <person name="Molinier V."/>
            <person name="Murat C."/>
            <person name="Poggeler S."/>
            <person name="Quandt C.A."/>
            <person name="Sperisen C."/>
            <person name="Tritt A."/>
            <person name="Tisserant E."/>
            <person name="Crous P.W."/>
            <person name="Henrissat B."/>
            <person name="Nehls U."/>
            <person name="Egli S."/>
            <person name="Spatafora J.W."/>
            <person name="Grigoriev I.V."/>
            <person name="Martin F.M."/>
        </authorList>
    </citation>
    <scope>NUCLEOTIDE SEQUENCE [LARGE SCALE GENOMIC DNA]</scope>
    <source>
        <strain evidence="2 3">CBS 459.81</strain>
    </source>
</reference>
<organism evidence="2 3">
    <name type="scientific">Lepidopterella palustris CBS 459.81</name>
    <dbReference type="NCBI Taxonomy" id="1314670"/>
    <lineage>
        <taxon>Eukaryota</taxon>
        <taxon>Fungi</taxon>
        <taxon>Dikarya</taxon>
        <taxon>Ascomycota</taxon>
        <taxon>Pezizomycotina</taxon>
        <taxon>Dothideomycetes</taxon>
        <taxon>Pleosporomycetidae</taxon>
        <taxon>Mytilinidiales</taxon>
        <taxon>Argynnaceae</taxon>
        <taxon>Lepidopterella</taxon>
    </lineage>
</organism>
<evidence type="ECO:0000313" key="3">
    <source>
        <dbReference type="Proteomes" id="UP000250266"/>
    </source>
</evidence>
<name>A0A8E2E3I7_9PEZI</name>
<dbReference type="EMBL" id="KV745190">
    <property type="protein sequence ID" value="OCK76675.1"/>
    <property type="molecule type" value="Genomic_DNA"/>
</dbReference>
<keyword evidence="3" id="KW-1185">Reference proteome</keyword>
<dbReference type="AlphaFoldDB" id="A0A8E2E3I7"/>
<dbReference type="PANTHER" id="PTHR24148:SF64">
    <property type="entry name" value="HETEROKARYON INCOMPATIBILITY DOMAIN-CONTAINING PROTEIN"/>
    <property type="match status" value="1"/>
</dbReference>
<dbReference type="OrthoDB" id="4476201at2759"/>
<gene>
    <name evidence="2" type="ORF">K432DRAFT_359936</name>
</gene>
<dbReference type="Pfam" id="PF26639">
    <property type="entry name" value="Het-6_barrel"/>
    <property type="match status" value="1"/>
</dbReference>
<sequence length="640" mass="72803">MSSLLPPQIFESYAYQKLEPTGSIRVLRLSKGELEDRLEGTLNVLDPETASGYIQYRGSADYVAVSYTWYDEETPYGPNETSEYLWFGSQRLPITKNLSKLLHRFRRPWWEVDLWIDQICINQQDDDEKAHQITLMRKIYQQSREVKFWIGEEDENTEVAFSLIEKLAALTVGLNETTQLPPENAIRDDEHTKSVGLPAFESLEWKALLKLLSLLVFQRLWIVQEIALGPRVTVVCGEHEVEFDLLGSAVTYLSGTQWIRPLQLKYLDIPGRCDFIQTLHNRRQVCRQSHEQSLELLLLSTRRYQVTIPADKIFALVGLFADRTTDGVVPILLYPDYRKSLAEVFTDATRYILQTGSLDILSGVEDASIRQTQGLPSWVPDYSSFQLATILGMPNAKDVLRYNACGENRSPPVWTSSEPQLLRLYARDIDTISMLSKSLEGNDPWSMFSFLEDATRLLDELSVYPTGGSTIDAFWRTLVGNFAFPNLYPVPDEFIYHFMQYLVQAADGLKAWSDHERASELDTTSTPEVMSKVLQETLAGLAPAPPHGKSNGSLYAAALRHMAFFRRFFYTRGEYMGLAPPSAEPGDSIFLIAGARVPFVMRKVEEGDWKIVGECYVHGIMGGERVEGPGEGKWEWIRVR</sequence>
<dbReference type="InterPro" id="IPR010730">
    <property type="entry name" value="HET"/>
</dbReference>
<dbReference type="Proteomes" id="UP000250266">
    <property type="component" value="Unassembled WGS sequence"/>
</dbReference>
<proteinExistence type="predicted"/>